<reference evidence="3" key="1">
    <citation type="journal article" date="2019" name="Int. J. Syst. Evol. Microbiol.">
        <title>The Global Catalogue of Microorganisms (GCM) 10K type strain sequencing project: providing services to taxonomists for standard genome sequencing and annotation.</title>
        <authorList>
            <consortium name="The Broad Institute Genomics Platform"/>
            <consortium name="The Broad Institute Genome Sequencing Center for Infectious Disease"/>
            <person name="Wu L."/>
            <person name="Ma J."/>
        </authorList>
    </citation>
    <scope>NUCLEOTIDE SEQUENCE [LARGE SCALE GENOMIC DNA]</scope>
    <source>
        <strain evidence="3">JCM 18401</strain>
    </source>
</reference>
<sequence length="234" mass="26754">MDKQRVQSQQIERSRARAVEFYGRYGETLEQIRALLAIRLSQLALAYTSKHRLPPEAVEVSTRVKSLPSFLAKLERKGWPEFTQPTSVIQDLIGARLVCWFVDDCSGVLAFVSRSHQLRFEAEIEDYIDQPKASGYRAIHLLAHVGYDKVHGEPPHTEICAAEMLCEIQIRSKMQDAWGDITHEFHYKAKDQGVDSMAYEQVLAQIAARLAQEDRTLMQLRDAYQRLLPSPSKP</sequence>
<dbReference type="RefSeq" id="WP_345337365.1">
    <property type="nucleotide sequence ID" value="NZ_BAABJZ010000106.1"/>
</dbReference>
<dbReference type="EMBL" id="BAABJZ010000106">
    <property type="protein sequence ID" value="GAA4902482.1"/>
    <property type="molecule type" value="Genomic_DNA"/>
</dbReference>
<dbReference type="InterPro" id="IPR007685">
    <property type="entry name" value="RelA_SpoT"/>
</dbReference>
<name>A0ABP9FHH4_9GAMM</name>
<protein>
    <submittedName>
        <fullName evidence="2">GTP pyrophosphokinase family protein</fullName>
    </submittedName>
</protein>
<dbReference type="SMART" id="SM00954">
    <property type="entry name" value="RelA_SpoT"/>
    <property type="match status" value="1"/>
</dbReference>
<dbReference type="PANTHER" id="PTHR47837">
    <property type="entry name" value="GTP PYROPHOSPHOKINASE YJBM"/>
    <property type="match status" value="1"/>
</dbReference>
<dbReference type="Proteomes" id="UP001499988">
    <property type="component" value="Unassembled WGS sequence"/>
</dbReference>
<proteinExistence type="predicted"/>
<dbReference type="InterPro" id="IPR043519">
    <property type="entry name" value="NT_sf"/>
</dbReference>
<dbReference type="Gene3D" id="3.30.460.10">
    <property type="entry name" value="Beta Polymerase, domain 2"/>
    <property type="match status" value="1"/>
</dbReference>
<dbReference type="CDD" id="cd05399">
    <property type="entry name" value="NT_Rel-Spo_like"/>
    <property type="match status" value="1"/>
</dbReference>
<gene>
    <name evidence="2" type="ORF">GCM10023333_40740</name>
</gene>
<evidence type="ECO:0000313" key="2">
    <source>
        <dbReference type="EMBL" id="GAA4902482.1"/>
    </source>
</evidence>
<feature type="domain" description="RelA/SpoT" evidence="1">
    <location>
        <begin position="62"/>
        <end position="193"/>
    </location>
</feature>
<dbReference type="Pfam" id="PF04607">
    <property type="entry name" value="RelA_SpoT"/>
    <property type="match status" value="1"/>
</dbReference>
<comment type="caution">
    <text evidence="2">The sequence shown here is derived from an EMBL/GenBank/DDBJ whole genome shotgun (WGS) entry which is preliminary data.</text>
</comment>
<dbReference type="PANTHER" id="PTHR47837:SF1">
    <property type="entry name" value="GTP PYROPHOSPHOKINASE YJBM"/>
    <property type="match status" value="1"/>
</dbReference>
<accession>A0ABP9FHH4</accession>
<evidence type="ECO:0000313" key="3">
    <source>
        <dbReference type="Proteomes" id="UP001499988"/>
    </source>
</evidence>
<dbReference type="SUPFAM" id="SSF81301">
    <property type="entry name" value="Nucleotidyltransferase"/>
    <property type="match status" value="1"/>
</dbReference>
<organism evidence="2 3">
    <name type="scientific">Ferrimonas pelagia</name>
    <dbReference type="NCBI Taxonomy" id="1177826"/>
    <lineage>
        <taxon>Bacteria</taxon>
        <taxon>Pseudomonadati</taxon>
        <taxon>Pseudomonadota</taxon>
        <taxon>Gammaproteobacteria</taxon>
        <taxon>Alteromonadales</taxon>
        <taxon>Ferrimonadaceae</taxon>
        <taxon>Ferrimonas</taxon>
    </lineage>
</organism>
<evidence type="ECO:0000259" key="1">
    <source>
        <dbReference type="SMART" id="SM00954"/>
    </source>
</evidence>
<dbReference type="InterPro" id="IPR052366">
    <property type="entry name" value="GTP_Pyrophosphokinase"/>
</dbReference>
<keyword evidence="3" id="KW-1185">Reference proteome</keyword>